<dbReference type="PANTHER" id="PTHR22916:SF56">
    <property type="entry name" value="GLYCOSYL TRANSFERASE"/>
    <property type="match status" value="1"/>
</dbReference>
<gene>
    <name evidence="2" type="ORF">BWR60_22830</name>
</gene>
<dbReference type="Gene3D" id="3.90.550.10">
    <property type="entry name" value="Spore Coat Polysaccharide Biosynthesis Protein SpsA, Chain A"/>
    <property type="match status" value="1"/>
</dbReference>
<proteinExistence type="predicted"/>
<sequence>MIKSRRRVSIGLPVYNGENYLAEAVDSVLAQTFADFELIICDNGSTDRTEEICRRYAAADPRVRYHRNPKNLGASANFVRTFELATGEYFRWLAHDDLLAPECLERCVAALDRQPDAILAQPLVGLIDAKGAVKLIGDDGLQPAASPRVSERFAALVRHPRYCWEVFALVRRDVMAKTGLLAPFSCSDVVLCIELGLLGRFALVPEPLFLNRDHPDRFSHAVLIDRAASWRWWNNNDRARLLDLCPTWQVQLHSLRAIRKHVSSRTERRGLYLGLLRHVLTRYTLSRLMIEPLTAADPRIQTLGRRVKRWLRGRKAPEFGTARIRPGSGVPK</sequence>
<dbReference type="CDD" id="cd00761">
    <property type="entry name" value="Glyco_tranf_GTA_type"/>
    <property type="match status" value="1"/>
</dbReference>
<reference evidence="3" key="1">
    <citation type="submission" date="2017-05" db="EMBL/GenBank/DDBJ databases">
        <authorList>
            <person name="Macchi M."/>
            <person name="Festa S."/>
            <person name="Coppotelli B.M."/>
            <person name="Morelli I.S."/>
        </authorList>
    </citation>
    <scope>NUCLEOTIDE SEQUENCE [LARGE SCALE GENOMIC DNA]</scope>
    <source>
        <strain evidence="3">I</strain>
    </source>
</reference>
<dbReference type="InterPro" id="IPR001173">
    <property type="entry name" value="Glyco_trans_2-like"/>
</dbReference>
<name>A0A211ZIA3_9PROT</name>
<protein>
    <recommendedName>
        <fullName evidence="1">Glycosyltransferase 2-like domain-containing protein</fullName>
    </recommendedName>
</protein>
<keyword evidence="3" id="KW-1185">Reference proteome</keyword>
<dbReference type="RefSeq" id="WP_088153334.1">
    <property type="nucleotide sequence ID" value="NZ_NHON01000049.1"/>
</dbReference>
<comment type="caution">
    <text evidence="2">The sequence shown here is derived from an EMBL/GenBank/DDBJ whole genome shotgun (WGS) entry which is preliminary data.</text>
</comment>
<dbReference type="Proteomes" id="UP000196655">
    <property type="component" value="Unassembled WGS sequence"/>
</dbReference>
<dbReference type="STRING" id="1122125.GCA_000423185_06879"/>
<dbReference type="AlphaFoldDB" id="A0A211ZIA3"/>
<dbReference type="PANTHER" id="PTHR22916">
    <property type="entry name" value="GLYCOSYLTRANSFERASE"/>
    <property type="match status" value="1"/>
</dbReference>
<evidence type="ECO:0000259" key="1">
    <source>
        <dbReference type="Pfam" id="PF00535"/>
    </source>
</evidence>
<dbReference type="InterPro" id="IPR029044">
    <property type="entry name" value="Nucleotide-diphossugar_trans"/>
</dbReference>
<dbReference type="Pfam" id="PF00535">
    <property type="entry name" value="Glycos_transf_2"/>
    <property type="match status" value="1"/>
</dbReference>
<dbReference type="GO" id="GO:0016758">
    <property type="term" value="F:hexosyltransferase activity"/>
    <property type="evidence" value="ECO:0007669"/>
    <property type="project" value="UniProtKB-ARBA"/>
</dbReference>
<dbReference type="SUPFAM" id="SSF53448">
    <property type="entry name" value="Nucleotide-diphospho-sugar transferases"/>
    <property type="match status" value="1"/>
</dbReference>
<evidence type="ECO:0000313" key="3">
    <source>
        <dbReference type="Proteomes" id="UP000196655"/>
    </source>
</evidence>
<accession>A0A211ZIA3</accession>
<dbReference type="EMBL" id="NHON01000049">
    <property type="protein sequence ID" value="OWJ64817.1"/>
    <property type="molecule type" value="Genomic_DNA"/>
</dbReference>
<organism evidence="2 3">
    <name type="scientific">Inquilinus limosus</name>
    <dbReference type="NCBI Taxonomy" id="171674"/>
    <lineage>
        <taxon>Bacteria</taxon>
        <taxon>Pseudomonadati</taxon>
        <taxon>Pseudomonadota</taxon>
        <taxon>Alphaproteobacteria</taxon>
        <taxon>Rhodospirillales</taxon>
        <taxon>Rhodospirillaceae</taxon>
        <taxon>Inquilinus</taxon>
    </lineage>
</organism>
<evidence type="ECO:0000313" key="2">
    <source>
        <dbReference type="EMBL" id="OWJ64817.1"/>
    </source>
</evidence>
<dbReference type="OrthoDB" id="9816424at2"/>
<feature type="domain" description="Glycosyltransferase 2-like" evidence="1">
    <location>
        <begin position="9"/>
        <end position="174"/>
    </location>
</feature>